<sequence>MSFAMSPDQPSTAETLGLLDSAAQKVATAASSAASAMRKASFGMSPNPDEVAKTMNEKLSMTTEKVHESASRFLGTAATTLRTAASSIIPQPEPSTSLDIFAAALSLNLATTSFSGHLILRPLPNTPSLLPNPRDILNTTNTHMPPAGLTYHRARILPGKRVSNHEPLAVAYCMNTDDVQAVMKAYRDARDAVGGKPRVNVRSGGHSYEGLSCETDAVVVDVSAINHIEPVAVGEGVGNEEHGAVVKVGAGIKTGKLYHRIGQLNKEYPDKGYGLDFPAGVCPTVGAAGLVLGGGYGFLARKFGLASDHLLAATLVTADGKVIRVSQDSTGDEKELFWALRGAGGGMVGAVTELELGLVKVPEMLTVIRVEYPFEQSLKIMEAYENNLPDMDERLTTQLTFVGNSPAVFQGKFLGTPTEAVKLLRECPFLDGTLEPFHMDFVHCPPAEANTKLSLEDPHITNTAKYEEEAEPATKMWELQEPAYSKKKSDFIYAPHQLGPEGRQAIYDRLCKDKEAVMQFEAYGASFKTRGTEKGPYPHTESARISLQYWTNWTDALETAAKEQSMNEWEDALSPFSSGAKYRNYECTRNAKKVGKTYFGGGEGWKRVRAVKKRWDAQSVFGHSVDGSLEEGEASEGEGGEVVADAAVVEKAGAGQTKNDEQEELKSERNGEVHEPCTERPTDRVDEEEFTVKGAKEKYGPGAFTV</sequence>
<dbReference type="STRING" id="698492.A0A0E9NM35"/>
<proteinExistence type="predicted"/>
<feature type="domain" description="FAD-binding PCMH-type" evidence="2">
    <location>
        <begin position="163"/>
        <end position="361"/>
    </location>
</feature>
<evidence type="ECO:0000256" key="1">
    <source>
        <dbReference type="SAM" id="MobiDB-lite"/>
    </source>
</evidence>
<accession>A0A0E9NM35</accession>
<dbReference type="Gene3D" id="3.40.462.20">
    <property type="match status" value="1"/>
</dbReference>
<dbReference type="GO" id="GO:0071949">
    <property type="term" value="F:FAD binding"/>
    <property type="evidence" value="ECO:0007669"/>
    <property type="project" value="InterPro"/>
</dbReference>
<dbReference type="InterPro" id="IPR016167">
    <property type="entry name" value="FAD-bd_PCMH_sub1"/>
</dbReference>
<feature type="region of interest" description="Disordered" evidence="1">
    <location>
        <begin position="651"/>
        <end position="689"/>
    </location>
</feature>
<dbReference type="InterPro" id="IPR036318">
    <property type="entry name" value="FAD-bd_PCMH-like_sf"/>
</dbReference>
<dbReference type="SUPFAM" id="SSF56176">
    <property type="entry name" value="FAD-binding/transporter-associated domain-like"/>
    <property type="match status" value="1"/>
</dbReference>
<organism evidence="3 4">
    <name type="scientific">Saitoella complicata (strain BCRC 22490 / CBS 7301 / JCM 7358 / NBRC 10748 / NRRL Y-17804)</name>
    <dbReference type="NCBI Taxonomy" id="698492"/>
    <lineage>
        <taxon>Eukaryota</taxon>
        <taxon>Fungi</taxon>
        <taxon>Dikarya</taxon>
        <taxon>Ascomycota</taxon>
        <taxon>Taphrinomycotina</taxon>
        <taxon>Taphrinomycotina incertae sedis</taxon>
        <taxon>Saitoella</taxon>
    </lineage>
</organism>
<dbReference type="PANTHER" id="PTHR32448">
    <property type="entry name" value="OS08G0158400 PROTEIN"/>
    <property type="match status" value="1"/>
</dbReference>
<dbReference type="EMBL" id="BACD03000038">
    <property type="protein sequence ID" value="GAO50932.1"/>
    <property type="molecule type" value="Genomic_DNA"/>
</dbReference>
<dbReference type="Gene3D" id="3.30.43.10">
    <property type="entry name" value="Uridine Diphospho-n-acetylenolpyruvylglucosamine Reductase, domain 2"/>
    <property type="match status" value="1"/>
</dbReference>
<protein>
    <recommendedName>
        <fullName evidence="2">FAD-binding PCMH-type domain-containing protein</fullName>
    </recommendedName>
</protein>
<dbReference type="AlphaFoldDB" id="A0A0E9NM35"/>
<reference evidence="3 4" key="2">
    <citation type="journal article" date="2014" name="J. Gen. Appl. Microbiol.">
        <title>The early diverging ascomycetous budding yeast Saitoella complicata has three histone deacetylases belonging to the Clr6, Hos2, and Rpd3 lineages.</title>
        <authorList>
            <person name="Nishida H."/>
            <person name="Matsumoto T."/>
            <person name="Kondo S."/>
            <person name="Hamamoto M."/>
            <person name="Yoshikawa H."/>
        </authorList>
    </citation>
    <scope>NUCLEOTIDE SEQUENCE [LARGE SCALE GENOMIC DNA]</scope>
    <source>
        <strain evidence="3 4">NRRL Y-17804</strain>
    </source>
</reference>
<keyword evidence="4" id="KW-1185">Reference proteome</keyword>
<evidence type="ECO:0000313" key="4">
    <source>
        <dbReference type="Proteomes" id="UP000033140"/>
    </source>
</evidence>
<evidence type="ECO:0000313" key="3">
    <source>
        <dbReference type="EMBL" id="GAO50932.1"/>
    </source>
</evidence>
<reference evidence="3 4" key="1">
    <citation type="journal article" date="2011" name="J. Gen. Appl. Microbiol.">
        <title>Draft genome sequencing of the enigmatic yeast Saitoella complicata.</title>
        <authorList>
            <person name="Nishida H."/>
            <person name="Hamamoto M."/>
            <person name="Sugiyama J."/>
        </authorList>
    </citation>
    <scope>NUCLEOTIDE SEQUENCE [LARGE SCALE GENOMIC DNA]</scope>
    <source>
        <strain evidence="3 4">NRRL Y-17804</strain>
    </source>
</reference>
<evidence type="ECO:0000259" key="2">
    <source>
        <dbReference type="PROSITE" id="PS51387"/>
    </source>
</evidence>
<dbReference type="PROSITE" id="PS51387">
    <property type="entry name" value="FAD_PCMH"/>
    <property type="match status" value="1"/>
</dbReference>
<name>A0A0E9NM35_SAICN</name>
<gene>
    <name evidence="3" type="ORF">G7K_5051-t1</name>
</gene>
<feature type="compositionally biased region" description="Basic and acidic residues" evidence="1">
    <location>
        <begin position="658"/>
        <end position="689"/>
    </location>
</feature>
<comment type="caution">
    <text evidence="3">The sequence shown here is derived from an EMBL/GenBank/DDBJ whole genome shotgun (WGS) entry which is preliminary data.</text>
</comment>
<reference evidence="3 4" key="3">
    <citation type="journal article" date="2015" name="Genome Announc.">
        <title>Draft Genome Sequence of the Archiascomycetous Yeast Saitoella complicata.</title>
        <authorList>
            <person name="Yamauchi K."/>
            <person name="Kondo S."/>
            <person name="Hamamoto M."/>
            <person name="Takahashi Y."/>
            <person name="Ogura Y."/>
            <person name="Hayashi T."/>
            <person name="Nishida H."/>
        </authorList>
    </citation>
    <scope>NUCLEOTIDE SEQUENCE [LARGE SCALE GENOMIC DNA]</scope>
    <source>
        <strain evidence="3 4">NRRL Y-17804</strain>
    </source>
</reference>
<dbReference type="Gene3D" id="3.30.465.10">
    <property type="match status" value="1"/>
</dbReference>
<dbReference type="Pfam" id="PF01565">
    <property type="entry name" value="FAD_binding_4"/>
    <property type="match status" value="1"/>
</dbReference>
<dbReference type="InterPro" id="IPR016169">
    <property type="entry name" value="FAD-bd_PCMH_sub2"/>
</dbReference>
<dbReference type="InterPro" id="IPR016166">
    <property type="entry name" value="FAD-bd_PCMH"/>
</dbReference>
<dbReference type="InterPro" id="IPR006094">
    <property type="entry name" value="Oxid_FAD_bind_N"/>
</dbReference>
<dbReference type="Proteomes" id="UP000033140">
    <property type="component" value="Unassembled WGS sequence"/>
</dbReference>